<evidence type="ECO:0000256" key="3">
    <source>
        <dbReference type="ARBA" id="ARBA00022989"/>
    </source>
</evidence>
<organism evidence="7 8">
    <name type="scientific">Paenibacillus darwinianus</name>
    <dbReference type="NCBI Taxonomy" id="1380763"/>
    <lineage>
        <taxon>Bacteria</taxon>
        <taxon>Bacillati</taxon>
        <taxon>Bacillota</taxon>
        <taxon>Bacilli</taxon>
        <taxon>Bacillales</taxon>
        <taxon>Paenibacillaceae</taxon>
        <taxon>Paenibacillus</taxon>
    </lineage>
</organism>
<dbReference type="AlphaFoldDB" id="A0A9W5S036"/>
<feature type="transmembrane region" description="Helical" evidence="5">
    <location>
        <begin position="40"/>
        <end position="56"/>
    </location>
</feature>
<feature type="domain" description="SLC26A/SulP transporter" evidence="6">
    <location>
        <begin position="2"/>
        <end position="33"/>
    </location>
</feature>
<reference evidence="7 8" key="1">
    <citation type="submission" date="2014-02" db="EMBL/GenBank/DDBJ databases">
        <title>Genome sequence of Paenibacillus darwinianus reveals adaptive mechanisms for survival in Antarctic soils.</title>
        <authorList>
            <person name="Dsouza M."/>
            <person name="Taylor M.W."/>
            <person name="Turner S.J."/>
            <person name="Aislabie J."/>
        </authorList>
    </citation>
    <scope>NUCLEOTIDE SEQUENCE [LARGE SCALE GENOMIC DNA]</scope>
    <source>
        <strain evidence="7 8">CE1</strain>
    </source>
</reference>
<keyword evidence="4 5" id="KW-0472">Membrane</keyword>
<evidence type="ECO:0000313" key="7">
    <source>
        <dbReference type="EMBL" id="EXX85971.1"/>
    </source>
</evidence>
<evidence type="ECO:0000313" key="8">
    <source>
        <dbReference type="Proteomes" id="UP000053750"/>
    </source>
</evidence>
<sequence length="88" mass="9762">MLKLGKLVTFIPHSVVIGFVNALAILIFMAQLVHDEGQSWVMYALLALTLVINYILPRFTKAVPSALVAIVAVSIRGDCSRTERKDHR</sequence>
<evidence type="ECO:0000256" key="5">
    <source>
        <dbReference type="SAM" id="Phobius"/>
    </source>
</evidence>
<dbReference type="GO" id="GO:0016020">
    <property type="term" value="C:membrane"/>
    <property type="evidence" value="ECO:0007669"/>
    <property type="project" value="UniProtKB-SubCell"/>
</dbReference>
<proteinExistence type="predicted"/>
<evidence type="ECO:0000256" key="4">
    <source>
        <dbReference type="ARBA" id="ARBA00023136"/>
    </source>
</evidence>
<dbReference type="InterPro" id="IPR011547">
    <property type="entry name" value="SLC26A/SulP_dom"/>
</dbReference>
<protein>
    <recommendedName>
        <fullName evidence="6">SLC26A/SulP transporter domain-containing protein</fullName>
    </recommendedName>
</protein>
<comment type="subcellular location">
    <subcellularLocation>
        <location evidence="1">Membrane</location>
        <topology evidence="1">Multi-pass membrane protein</topology>
    </subcellularLocation>
</comment>
<dbReference type="Proteomes" id="UP000053750">
    <property type="component" value="Unassembled WGS sequence"/>
</dbReference>
<evidence type="ECO:0000256" key="1">
    <source>
        <dbReference type="ARBA" id="ARBA00004141"/>
    </source>
</evidence>
<dbReference type="Pfam" id="PF00916">
    <property type="entry name" value="Sulfate_transp"/>
    <property type="match status" value="1"/>
</dbReference>
<evidence type="ECO:0000256" key="2">
    <source>
        <dbReference type="ARBA" id="ARBA00022692"/>
    </source>
</evidence>
<gene>
    <name evidence="7" type="ORF">BG53_07380</name>
</gene>
<keyword evidence="3 5" id="KW-1133">Transmembrane helix</keyword>
<feature type="transmembrane region" description="Helical" evidence="5">
    <location>
        <begin position="7"/>
        <end position="28"/>
    </location>
</feature>
<evidence type="ECO:0000259" key="6">
    <source>
        <dbReference type="Pfam" id="PF00916"/>
    </source>
</evidence>
<comment type="caution">
    <text evidence="7">The sequence shown here is derived from an EMBL/GenBank/DDBJ whole genome shotgun (WGS) entry which is preliminary data.</text>
</comment>
<keyword evidence="8" id="KW-1185">Reference proteome</keyword>
<keyword evidence="2 5" id="KW-0812">Transmembrane</keyword>
<name>A0A9W5S036_9BACL</name>
<accession>A0A9W5S036</accession>
<dbReference type="EMBL" id="JFHU01000205">
    <property type="protein sequence ID" value="EXX85971.1"/>
    <property type="molecule type" value="Genomic_DNA"/>
</dbReference>